<dbReference type="InterPro" id="IPR011990">
    <property type="entry name" value="TPR-like_helical_dom_sf"/>
</dbReference>
<dbReference type="SUPFAM" id="SSF48452">
    <property type="entry name" value="TPR-like"/>
    <property type="match status" value="1"/>
</dbReference>
<dbReference type="InterPro" id="IPR052346">
    <property type="entry name" value="O-mannosyl-transferase_TMTC"/>
</dbReference>
<evidence type="ECO:0000256" key="4">
    <source>
        <dbReference type="SAM" id="MobiDB-lite"/>
    </source>
</evidence>
<feature type="transmembrane region" description="Helical" evidence="5">
    <location>
        <begin position="270"/>
        <end position="289"/>
    </location>
</feature>
<dbReference type="PANTHER" id="PTHR44227:SF3">
    <property type="entry name" value="PROTEIN O-MANNOSYL-TRANSFERASE TMTC4"/>
    <property type="match status" value="1"/>
</dbReference>
<keyword evidence="5" id="KW-1133">Transmembrane helix</keyword>
<proteinExistence type="predicted"/>
<feature type="region of interest" description="Disordered" evidence="4">
    <location>
        <begin position="56"/>
        <end position="102"/>
    </location>
</feature>
<evidence type="ECO:0000256" key="1">
    <source>
        <dbReference type="ARBA" id="ARBA00022737"/>
    </source>
</evidence>
<dbReference type="Gene3D" id="1.25.40.10">
    <property type="entry name" value="Tetratricopeptide repeat domain"/>
    <property type="match status" value="1"/>
</dbReference>
<feature type="repeat" description="TPR" evidence="3">
    <location>
        <begin position="507"/>
        <end position="540"/>
    </location>
</feature>
<feature type="repeat" description="TPR" evidence="3">
    <location>
        <begin position="473"/>
        <end position="506"/>
    </location>
</feature>
<evidence type="ECO:0000256" key="3">
    <source>
        <dbReference type="PROSITE-ProRule" id="PRU00339"/>
    </source>
</evidence>
<evidence type="ECO:0000256" key="5">
    <source>
        <dbReference type="SAM" id="Phobius"/>
    </source>
</evidence>
<feature type="transmembrane region" description="Helical" evidence="5">
    <location>
        <begin position="344"/>
        <end position="362"/>
    </location>
</feature>
<gene>
    <name evidence="6" type="ORF">E6K80_06150</name>
</gene>
<dbReference type="SMART" id="SM00028">
    <property type="entry name" value="TPR"/>
    <property type="match status" value="4"/>
</dbReference>
<evidence type="ECO:0000256" key="2">
    <source>
        <dbReference type="ARBA" id="ARBA00022803"/>
    </source>
</evidence>
<dbReference type="Proteomes" id="UP000319836">
    <property type="component" value="Unassembled WGS sequence"/>
</dbReference>
<dbReference type="EMBL" id="VBPA01000138">
    <property type="protein sequence ID" value="TMQ71252.1"/>
    <property type="molecule type" value="Genomic_DNA"/>
</dbReference>
<feature type="transmembrane region" description="Helical" evidence="5">
    <location>
        <begin position="374"/>
        <end position="396"/>
    </location>
</feature>
<protein>
    <submittedName>
        <fullName evidence="6">Tetratricopeptide repeat protein</fullName>
    </submittedName>
</protein>
<keyword evidence="5" id="KW-0472">Membrane</keyword>
<evidence type="ECO:0000313" key="7">
    <source>
        <dbReference type="Proteomes" id="UP000319836"/>
    </source>
</evidence>
<comment type="caution">
    <text evidence="6">The sequence shown here is derived from an EMBL/GenBank/DDBJ whole genome shotgun (WGS) entry which is preliminary data.</text>
</comment>
<name>A0A538U5T2_UNCEI</name>
<reference evidence="6 7" key="1">
    <citation type="journal article" date="2019" name="Nat. Microbiol.">
        <title>Mediterranean grassland soil C-N compound turnover is dependent on rainfall and depth, and is mediated by genomically divergent microorganisms.</title>
        <authorList>
            <person name="Diamond S."/>
            <person name="Andeer P.F."/>
            <person name="Li Z."/>
            <person name="Crits-Christoph A."/>
            <person name="Burstein D."/>
            <person name="Anantharaman K."/>
            <person name="Lane K.R."/>
            <person name="Thomas B.C."/>
            <person name="Pan C."/>
            <person name="Northen T.R."/>
            <person name="Banfield J.F."/>
        </authorList>
    </citation>
    <scope>NUCLEOTIDE SEQUENCE [LARGE SCALE GENOMIC DNA]</scope>
    <source>
        <strain evidence="6">WS_10</strain>
    </source>
</reference>
<sequence>MTSMPASRKAAATTLAPRSCPSRPGFPTSTRILRAIEILGPRLHLRRGRDHSICRRGREGAARGRASSPRGTIPRHGFSAKAAASSERPSLAMGSRPDRARRARVRARLQRRLDVGRRRERHRLRAGARGERALHDLARSACHPAVLPIGPYDLLDRAPALGARAVRLPRREHRPPRAERAAAVAAAHRPRSRHPRFMDRLRAVRRAPGPRGIRGVDHRAAADEGRARWLAVAIVTFALALLSKSVTMTLPLALGIVAWWKRGRLGRREIALVPFLVAAIAFGLLTIHLEYENVGVARLALPLTMAQRILLAGRAAWFYGVKLAFPWRLGFVYPRSSLDPSRPVAWLFPLGALAVPTGLLLLRSRIGRGPAAAALAWAATLAPMLGFFDIFFFRYSWVSDHFQYHASTMPLALAGVGLARAGDRFDRLWKHAHVALPAIVIAALAARSIQRVPIFHDSVALWTDTVRENPDAWIAWNNLGRLALDAGRVDEAEPMLRRAIAIDPRQHEAWNNLGICLMDRRRGAEAVFAFQRALELHPSGIAERENLGRARFLIGDWRGAAGLLRPVVADPRHDPDADVDLVEALVRSGNWTEAEAYGRAARARFPEDTRFHLLLGVVLRKKGALDEARAVLEDAAARSGRRDPVVLDALAMTLASSARFDEAARVEEEALRLNAGPGAEAVLRPHLESFRRGETPR</sequence>
<accession>A0A538U5T2</accession>
<dbReference type="AlphaFoldDB" id="A0A538U5T2"/>
<feature type="transmembrane region" description="Helical" evidence="5">
    <location>
        <begin position="229"/>
        <end position="258"/>
    </location>
</feature>
<feature type="region of interest" description="Disordered" evidence="4">
    <location>
        <begin position="1"/>
        <end position="27"/>
    </location>
</feature>
<keyword evidence="5" id="KW-0812">Transmembrane</keyword>
<dbReference type="PANTHER" id="PTHR44227">
    <property type="match status" value="1"/>
</dbReference>
<dbReference type="InterPro" id="IPR019734">
    <property type="entry name" value="TPR_rpt"/>
</dbReference>
<dbReference type="Pfam" id="PF13432">
    <property type="entry name" value="TPR_16"/>
    <property type="match status" value="2"/>
</dbReference>
<keyword evidence="1" id="KW-0677">Repeat</keyword>
<dbReference type="PROSITE" id="PS50005">
    <property type="entry name" value="TPR"/>
    <property type="match status" value="2"/>
</dbReference>
<keyword evidence="2 3" id="KW-0802">TPR repeat</keyword>
<organism evidence="6 7">
    <name type="scientific">Eiseniibacteriota bacterium</name>
    <dbReference type="NCBI Taxonomy" id="2212470"/>
    <lineage>
        <taxon>Bacteria</taxon>
        <taxon>Candidatus Eiseniibacteriota</taxon>
    </lineage>
</organism>
<evidence type="ECO:0000313" key="6">
    <source>
        <dbReference type="EMBL" id="TMQ71252.1"/>
    </source>
</evidence>